<comment type="caution">
    <text evidence="10">The sequence shown here is derived from an EMBL/GenBank/DDBJ whole genome shotgun (WGS) entry which is preliminary data.</text>
</comment>
<accession>A0A7C2VHN9</accession>
<evidence type="ECO:0000256" key="5">
    <source>
        <dbReference type="ARBA" id="ARBA00022438"/>
    </source>
</evidence>
<dbReference type="Pfam" id="PF02073">
    <property type="entry name" value="Peptidase_M29"/>
    <property type="match status" value="1"/>
</dbReference>
<gene>
    <name evidence="10" type="ORF">ENO39_01925</name>
</gene>
<evidence type="ECO:0000256" key="3">
    <source>
        <dbReference type="ARBA" id="ARBA00001947"/>
    </source>
</evidence>
<dbReference type="InterPro" id="IPR000787">
    <property type="entry name" value="Peptidase_M29"/>
</dbReference>
<name>A0A7C2VHN9_9CREN</name>
<evidence type="ECO:0000313" key="10">
    <source>
        <dbReference type="EMBL" id="HEW63805.1"/>
    </source>
</evidence>
<comment type="similarity">
    <text evidence="4">Belongs to the peptidase M29 family.</text>
</comment>
<protein>
    <submittedName>
        <fullName evidence="10">Aminopeptidase</fullName>
    </submittedName>
</protein>
<proteinExistence type="inferred from homology"/>
<keyword evidence="6" id="KW-0645">Protease</keyword>
<dbReference type="RefSeq" id="WP_272985109.1">
    <property type="nucleotide sequence ID" value="NZ_DSFH01000034.1"/>
</dbReference>
<evidence type="ECO:0000256" key="7">
    <source>
        <dbReference type="ARBA" id="ARBA00022723"/>
    </source>
</evidence>
<evidence type="ECO:0000256" key="1">
    <source>
        <dbReference type="ARBA" id="ARBA00001941"/>
    </source>
</evidence>
<dbReference type="PRINTS" id="PR00919">
    <property type="entry name" value="THERMOPTASE"/>
</dbReference>
<comment type="cofactor">
    <cofactor evidence="2">
        <name>Mg(2+)</name>
        <dbReference type="ChEBI" id="CHEBI:18420"/>
    </cofactor>
</comment>
<keyword evidence="8" id="KW-0378">Hydrolase</keyword>
<dbReference type="SUPFAM" id="SSF144052">
    <property type="entry name" value="Thermophilic metalloprotease-like"/>
    <property type="match status" value="1"/>
</dbReference>
<evidence type="ECO:0000256" key="4">
    <source>
        <dbReference type="ARBA" id="ARBA00008236"/>
    </source>
</evidence>
<keyword evidence="5 10" id="KW-0031">Aminopeptidase</keyword>
<keyword evidence="7" id="KW-0479">Metal-binding</keyword>
<dbReference type="GO" id="GO:0004177">
    <property type="term" value="F:aminopeptidase activity"/>
    <property type="evidence" value="ECO:0007669"/>
    <property type="project" value="UniProtKB-KW"/>
</dbReference>
<dbReference type="InterPro" id="IPR035097">
    <property type="entry name" value="M29_N-terminal"/>
</dbReference>
<dbReference type="Proteomes" id="UP000886076">
    <property type="component" value="Unassembled WGS sequence"/>
</dbReference>
<dbReference type="Gene3D" id="3.40.1830.10">
    <property type="entry name" value="Thermophilic metalloprotease (M29)"/>
    <property type="match status" value="1"/>
</dbReference>
<comment type="cofactor">
    <cofactor evidence="3">
        <name>Zn(2+)</name>
        <dbReference type="ChEBI" id="CHEBI:29105"/>
    </cofactor>
</comment>
<comment type="cofactor">
    <cofactor evidence="1">
        <name>Co(2+)</name>
        <dbReference type="ChEBI" id="CHEBI:48828"/>
    </cofactor>
</comment>
<dbReference type="InterPro" id="IPR052170">
    <property type="entry name" value="M29_Exopeptidase"/>
</dbReference>
<evidence type="ECO:0000256" key="6">
    <source>
        <dbReference type="ARBA" id="ARBA00022670"/>
    </source>
</evidence>
<keyword evidence="9" id="KW-0482">Metalloprotease</keyword>
<evidence type="ECO:0000256" key="2">
    <source>
        <dbReference type="ARBA" id="ARBA00001946"/>
    </source>
</evidence>
<dbReference type="EMBL" id="DSFH01000034">
    <property type="protein sequence ID" value="HEW63805.1"/>
    <property type="molecule type" value="Genomic_DNA"/>
</dbReference>
<dbReference type="AlphaFoldDB" id="A0A7C2VHN9"/>
<dbReference type="GO" id="GO:0046872">
    <property type="term" value="F:metal ion binding"/>
    <property type="evidence" value="ECO:0007669"/>
    <property type="project" value="UniProtKB-KW"/>
</dbReference>
<dbReference type="GO" id="GO:0006508">
    <property type="term" value="P:proteolysis"/>
    <property type="evidence" value="ECO:0007669"/>
    <property type="project" value="UniProtKB-KW"/>
</dbReference>
<dbReference type="PANTHER" id="PTHR34448">
    <property type="entry name" value="AMINOPEPTIDASE"/>
    <property type="match status" value="1"/>
</dbReference>
<reference evidence="10" key="1">
    <citation type="journal article" date="2020" name="mSystems">
        <title>Genome- and Community-Level Interaction Insights into Carbon Utilization and Element Cycling Functions of Hydrothermarchaeota in Hydrothermal Sediment.</title>
        <authorList>
            <person name="Zhou Z."/>
            <person name="Liu Y."/>
            <person name="Xu W."/>
            <person name="Pan J."/>
            <person name="Luo Z.H."/>
            <person name="Li M."/>
        </authorList>
    </citation>
    <scope>NUCLEOTIDE SEQUENCE [LARGE SCALE GENOMIC DNA]</scope>
    <source>
        <strain evidence="10">SpSt-1261</strain>
    </source>
</reference>
<evidence type="ECO:0000256" key="8">
    <source>
        <dbReference type="ARBA" id="ARBA00022801"/>
    </source>
</evidence>
<dbReference type="PANTHER" id="PTHR34448:SF1">
    <property type="entry name" value="BLL6088 PROTEIN"/>
    <property type="match status" value="1"/>
</dbReference>
<organism evidence="10">
    <name type="scientific">Fervidicoccus fontis</name>
    <dbReference type="NCBI Taxonomy" id="683846"/>
    <lineage>
        <taxon>Archaea</taxon>
        <taxon>Thermoproteota</taxon>
        <taxon>Thermoprotei</taxon>
        <taxon>Fervidicoccales</taxon>
        <taxon>Fervidicoccaceae</taxon>
        <taxon>Fervidicoccus</taxon>
    </lineage>
</organism>
<evidence type="ECO:0000256" key="9">
    <source>
        <dbReference type="ARBA" id="ARBA00023049"/>
    </source>
</evidence>
<sequence length="371" mass="41985">MSQLSSIEEKFALLLVDYCIGVKRLSEIQVSSTINAMPLINELFKKIVDRGGYPRIVITNEELSEYFYRYASKELLEYVSPIDKYVMENINGLIRILAPSHSKHLIGVDPERIKIATLAGKVISDIMLKRDAMGTLKWTITVYPTNAMAQEAGFSPIEWKNFVYSALKLYSSDPIEEWKKQALMQEKITKLLNKVDELLVLSDDTELFMKFAGRTWISDDGKNNMPGGEVFSAPIEDSIEGYITFTYPAIWRGVEVENVKLKFKSGTVIEANASKGEDFLKKMISTDEGSKRVGEFAFGLNYDITRFTKEILFDEKIGGTIHMALGAAYLQTGGKNTSSIHWDIVKDMRKGIIKADKEKIYENGRFIESVI</sequence>
<dbReference type="GO" id="GO:0008237">
    <property type="term" value="F:metallopeptidase activity"/>
    <property type="evidence" value="ECO:0007669"/>
    <property type="project" value="UniProtKB-KW"/>
</dbReference>